<evidence type="ECO:0000256" key="9">
    <source>
        <dbReference type="ARBA" id="ARBA00022847"/>
    </source>
</evidence>
<feature type="transmembrane region" description="Helical" evidence="25">
    <location>
        <begin position="434"/>
        <end position="454"/>
    </location>
</feature>
<dbReference type="InterPro" id="IPR004842">
    <property type="entry name" value="SLC12A_fam"/>
</dbReference>
<proteinExistence type="predicted"/>
<evidence type="ECO:0000256" key="1">
    <source>
        <dbReference type="ARBA" id="ARBA00004424"/>
    </source>
</evidence>
<dbReference type="OrthoDB" id="2020542at2759"/>
<evidence type="ECO:0000256" key="4">
    <source>
        <dbReference type="ARBA" id="ARBA00022553"/>
    </source>
</evidence>
<evidence type="ECO:0000256" key="25">
    <source>
        <dbReference type="SAM" id="Phobius"/>
    </source>
</evidence>
<dbReference type="InterPro" id="IPR004841">
    <property type="entry name" value="AA-permease/SLC12A_dom"/>
</dbReference>
<evidence type="ECO:0000256" key="2">
    <source>
        <dbReference type="ARBA" id="ARBA00022448"/>
    </source>
</evidence>
<evidence type="ECO:0000256" key="24">
    <source>
        <dbReference type="SAM" id="MobiDB-lite"/>
    </source>
</evidence>
<dbReference type="GO" id="GO:0008511">
    <property type="term" value="F:sodium:potassium:chloride symporter activity"/>
    <property type="evidence" value="ECO:0007669"/>
    <property type="project" value="TreeGrafter"/>
</dbReference>
<dbReference type="GO" id="GO:0055075">
    <property type="term" value="P:potassium ion homeostasis"/>
    <property type="evidence" value="ECO:0007669"/>
    <property type="project" value="TreeGrafter"/>
</dbReference>
<keyword evidence="9" id="KW-0769">Symport</keyword>
<keyword evidence="6" id="KW-0547">Nucleotide-binding</keyword>
<keyword evidence="15" id="KW-0325">Glycoprotein</keyword>
<feature type="transmembrane region" description="Helical" evidence="25">
    <location>
        <begin position="400"/>
        <end position="422"/>
    </location>
</feature>
<feature type="transmembrane region" description="Helical" evidence="25">
    <location>
        <begin position="615"/>
        <end position="648"/>
    </location>
</feature>
<evidence type="ECO:0000256" key="17">
    <source>
        <dbReference type="ARBA" id="ARBA00023214"/>
    </source>
</evidence>
<evidence type="ECO:0000259" key="27">
    <source>
        <dbReference type="Pfam" id="PF03522"/>
    </source>
</evidence>
<comment type="caution">
    <text evidence="28">The sequence shown here is derived from an EMBL/GenBank/DDBJ whole genome shotgun (WGS) entry which is preliminary data.</text>
</comment>
<evidence type="ECO:0000256" key="5">
    <source>
        <dbReference type="ARBA" id="ARBA00022692"/>
    </source>
</evidence>
<evidence type="ECO:0000256" key="14">
    <source>
        <dbReference type="ARBA" id="ARBA00023157"/>
    </source>
</evidence>
<feature type="transmembrane region" description="Helical" evidence="25">
    <location>
        <begin position="349"/>
        <end position="371"/>
    </location>
</feature>
<dbReference type="GO" id="GO:0055078">
    <property type="term" value="P:sodium ion homeostasis"/>
    <property type="evidence" value="ECO:0007669"/>
    <property type="project" value="TreeGrafter"/>
</dbReference>
<comment type="subunit">
    <text evidence="20">Homodimer; adopts a domain-swap conformation at the scissor helices connecting the transmembrane domain and C-terminal domain. Interacts with KLHL3. Interacts with IL18R1; this interaction is increased by IL18 treatment.</text>
</comment>
<evidence type="ECO:0000256" key="13">
    <source>
        <dbReference type="ARBA" id="ARBA00023136"/>
    </source>
</evidence>
<evidence type="ECO:0000256" key="18">
    <source>
        <dbReference type="ARBA" id="ARBA00050884"/>
    </source>
</evidence>
<sequence>MEEPNYEIAGPRQRKVSTTDAIVNGVRKLSVNQLPGAHQHFAMVHLQTRMNPTEIEEAREGRASAHKNGGLTGRPPGDRAKTLSIPDGPQQPGQRHFHSNGYLNPVFDRSESIESVINMVEKDDVVYNLPSEDKGEAVRRKKISIGFDPIEAIPSAMNYDDLNRGRVRPTLGELIDGKIVVTENSDPVLPARARGELGWIKGVLIWSILNLWGVMLFLRMAWMNAQAGMGLFLVIVLIGTVIAVLTSLSTSAISTNGEIGNGGTYFMISRSLGPEFGTAIGIIFTLANVVNVSLNLQGFAETVVDLLQENHLGMIDRANDMRIVGVLALVALTLFTFCGMELASKLQMVFFAILLAAIVNIVVGSFLPATLQQAADGFVGYSADNFKTNFAPAFQKGESFMSVFGVFFPSVTGILAGTSITGDLRDPSGAIPKGTIIAIAFTSISYILVGWITVSVTQRHASGSIEDLLLGNLTDCAAALTCAKGSINDYHIMEVVAHFRWVLIAGIFAATLSTSLGCIVFAPKIFQAVCRDKILPYIPFFGKGYGKGDEPYRAYGLGTIIAVAFLMPSDLNFISAIVSNFFLLTYALVNYATFNASYSESPGWRPTFRYYNKWLSLFTGAACVVLMFFLHWISAIISIGLIFVVFIIVYHRKPTANWGTSGQANIFRSALNDALRLLRVEDHVKNYRCQILVLSGLPCIRPGLVNFAHSIMRTTGMLICGHVLVQNETPEARRTVAQETYKWLRRMHIRAFYDSVTARSFADGAKALIQMSGLGKMKPNVLLMGYSNGWATASEMSNEEYVSVITTAFDHRLSVMILYAKEGFDVSDALNFDQLVVNNSITRVNSGNDIDLSGRSDDGVTGNIAPLEVKDSLRPEMKARVAFAERLRPGRGHRFENGKLVGDDKIVGEIHVWWLYDDGGLSLLVPYLLTRTSPWNGCKLKIFCLDGKPKDGETGNTQQSMKALLDKFRIQADEVTAVDLDTPPSEESIKWFNNLIEKFRSDSANDKAKYHNGQEVIRDFDLLDLKEKTLRHIRLRELLQQHSSNSSLNVVTMPLPRKNRSSTLYMATLELMVAGGMPTTLLIRGAHENVLTYYC</sequence>
<keyword evidence="17" id="KW-0868">Chloride</keyword>
<feature type="transmembrane region" description="Helical" evidence="25">
    <location>
        <begin position="323"/>
        <end position="342"/>
    </location>
</feature>
<evidence type="ECO:0000256" key="22">
    <source>
        <dbReference type="ARBA" id="ARBA00076232"/>
    </source>
</evidence>
<evidence type="ECO:0000256" key="8">
    <source>
        <dbReference type="ARBA" id="ARBA00022843"/>
    </source>
</evidence>
<evidence type="ECO:0000256" key="19">
    <source>
        <dbReference type="ARBA" id="ARBA00056815"/>
    </source>
</evidence>
<keyword evidence="16" id="KW-0739">Sodium transport</keyword>
<dbReference type="FunFam" id="1.20.1740.10:FF:000018">
    <property type="entry name" value="solute carrier family 12 member 3 isoform X2"/>
    <property type="match status" value="1"/>
</dbReference>
<evidence type="ECO:0000256" key="16">
    <source>
        <dbReference type="ARBA" id="ARBA00023201"/>
    </source>
</evidence>
<evidence type="ECO:0000256" key="3">
    <source>
        <dbReference type="ARBA" id="ARBA00022475"/>
    </source>
</evidence>
<keyword evidence="14" id="KW-1015">Disulfide bond</keyword>
<evidence type="ECO:0000256" key="20">
    <source>
        <dbReference type="ARBA" id="ARBA00063035"/>
    </source>
</evidence>
<dbReference type="Pfam" id="PF00324">
    <property type="entry name" value="AA_permease"/>
    <property type="match status" value="1"/>
</dbReference>
<keyword evidence="13 25" id="KW-0472">Membrane</keyword>
<dbReference type="Proteomes" id="UP000192578">
    <property type="component" value="Unassembled WGS sequence"/>
</dbReference>
<keyword evidence="29" id="KW-1185">Reference proteome</keyword>
<keyword evidence="2" id="KW-0813">Transport</keyword>
<evidence type="ECO:0000313" key="28">
    <source>
        <dbReference type="EMBL" id="OWA49967.1"/>
    </source>
</evidence>
<keyword evidence="11" id="KW-0915">Sodium</keyword>
<keyword evidence="5 25" id="KW-0812">Transmembrane</keyword>
<dbReference type="PANTHER" id="PTHR11827:SF103">
    <property type="entry name" value="SODIUM CHLORIDE COTRANSPORTER 69, ISOFORM E"/>
    <property type="match status" value="1"/>
</dbReference>
<comment type="function">
    <text evidence="19">Electroneutral sodium and chloride ion cotransporter, which acts as a key mediator of sodium and chloride reabsorption in kidney distal convoluted tubules. Also acts as a receptor for the pro-inflammatory cytokine IL18, thereby contributing to IL18-induced cytokine production, including IFNG, IL6, IL18 and CCL2. May act either independently of IL18R1, or in a complex with IL18R1.</text>
</comment>
<evidence type="ECO:0000256" key="7">
    <source>
        <dbReference type="ARBA" id="ARBA00022840"/>
    </source>
</evidence>
<dbReference type="Gene3D" id="1.20.1740.10">
    <property type="entry name" value="Amino acid/polyamine transporter I"/>
    <property type="match status" value="1"/>
</dbReference>
<keyword evidence="12" id="KW-0406">Ion transport</keyword>
<dbReference type="GO" id="GO:0005524">
    <property type="term" value="F:ATP binding"/>
    <property type="evidence" value="ECO:0007669"/>
    <property type="project" value="UniProtKB-KW"/>
</dbReference>
<keyword evidence="8" id="KW-0832">Ubl conjugation</keyword>
<organism evidence="28 29">
    <name type="scientific">Hypsibius exemplaris</name>
    <name type="common">Freshwater tardigrade</name>
    <dbReference type="NCBI Taxonomy" id="2072580"/>
    <lineage>
        <taxon>Eukaryota</taxon>
        <taxon>Metazoa</taxon>
        <taxon>Ecdysozoa</taxon>
        <taxon>Tardigrada</taxon>
        <taxon>Eutardigrada</taxon>
        <taxon>Parachela</taxon>
        <taxon>Hypsibioidea</taxon>
        <taxon>Hypsibiidae</taxon>
        <taxon>Hypsibius</taxon>
    </lineage>
</organism>
<dbReference type="GO" id="GO:0016324">
    <property type="term" value="C:apical plasma membrane"/>
    <property type="evidence" value="ECO:0007669"/>
    <property type="project" value="UniProtKB-SubCell"/>
</dbReference>
<dbReference type="GO" id="GO:0006884">
    <property type="term" value="P:cell volume homeostasis"/>
    <property type="evidence" value="ECO:0007669"/>
    <property type="project" value="TreeGrafter"/>
</dbReference>
<evidence type="ECO:0000256" key="15">
    <source>
        <dbReference type="ARBA" id="ARBA00023180"/>
    </source>
</evidence>
<evidence type="ECO:0000259" key="26">
    <source>
        <dbReference type="Pfam" id="PF00324"/>
    </source>
</evidence>
<feature type="transmembrane region" description="Helical" evidence="25">
    <location>
        <begin position="199"/>
        <end position="218"/>
    </location>
</feature>
<evidence type="ECO:0000313" key="29">
    <source>
        <dbReference type="Proteomes" id="UP000192578"/>
    </source>
</evidence>
<comment type="subcellular location">
    <subcellularLocation>
        <location evidence="1">Apical cell membrane</location>
        <topology evidence="1">Multi-pass membrane protein</topology>
    </subcellularLocation>
</comment>
<dbReference type="GO" id="GO:1990573">
    <property type="term" value="P:potassium ion import across plasma membrane"/>
    <property type="evidence" value="ECO:0007669"/>
    <property type="project" value="TreeGrafter"/>
</dbReference>
<dbReference type="EMBL" id="MTYJ01000178">
    <property type="protein sequence ID" value="OWA49967.1"/>
    <property type="molecule type" value="Genomic_DNA"/>
</dbReference>
<keyword evidence="7" id="KW-0067">ATP-binding</keyword>
<feature type="transmembrane region" description="Helical" evidence="25">
    <location>
        <begin position="573"/>
        <end position="594"/>
    </location>
</feature>
<keyword evidence="10 25" id="KW-1133">Transmembrane helix</keyword>
<feature type="domain" description="Amino acid permease/ SLC12A" evidence="26">
    <location>
        <begin position="202"/>
        <end position="692"/>
    </location>
</feature>
<dbReference type="InterPro" id="IPR018491">
    <property type="entry name" value="SLC12_C"/>
</dbReference>
<feature type="domain" description="SLC12A transporter C-terminal" evidence="27">
    <location>
        <begin position="701"/>
        <end position="1095"/>
    </location>
</feature>
<evidence type="ECO:0000256" key="12">
    <source>
        <dbReference type="ARBA" id="ARBA00023065"/>
    </source>
</evidence>
<dbReference type="PANTHER" id="PTHR11827">
    <property type="entry name" value="SOLUTE CARRIER FAMILY 12, CATION COTRANSPORTERS"/>
    <property type="match status" value="1"/>
</dbReference>
<accession>A0A9X6N8V1</accession>
<evidence type="ECO:0000256" key="23">
    <source>
        <dbReference type="ARBA" id="ARBA00077939"/>
    </source>
</evidence>
<dbReference type="Pfam" id="PF03522">
    <property type="entry name" value="SLC12"/>
    <property type="match status" value="1"/>
</dbReference>
<feature type="transmembrane region" description="Helical" evidence="25">
    <location>
        <begin position="230"/>
        <end position="248"/>
    </location>
</feature>
<dbReference type="GO" id="GO:0055064">
    <property type="term" value="P:chloride ion homeostasis"/>
    <property type="evidence" value="ECO:0007669"/>
    <property type="project" value="TreeGrafter"/>
</dbReference>
<comment type="catalytic activity">
    <reaction evidence="18">
        <text>chloride(out) + Na(+)(out) = chloride(in) + Na(+)(in)</text>
        <dbReference type="Rhea" id="RHEA:73887"/>
        <dbReference type="ChEBI" id="CHEBI:17996"/>
        <dbReference type="ChEBI" id="CHEBI:29101"/>
    </reaction>
</comment>
<evidence type="ECO:0000256" key="21">
    <source>
        <dbReference type="ARBA" id="ARBA00073714"/>
    </source>
</evidence>
<dbReference type="AlphaFoldDB" id="A0A9X6N8V1"/>
<feature type="region of interest" description="Disordered" evidence="24">
    <location>
        <begin position="59"/>
        <end position="96"/>
    </location>
</feature>
<feature type="transmembrane region" description="Helical" evidence="25">
    <location>
        <begin position="501"/>
        <end position="522"/>
    </location>
</feature>
<evidence type="ECO:0000256" key="10">
    <source>
        <dbReference type="ARBA" id="ARBA00022989"/>
    </source>
</evidence>
<keyword evidence="3" id="KW-1003">Cell membrane</keyword>
<keyword evidence="4" id="KW-0597">Phosphoprotein</keyword>
<evidence type="ECO:0000256" key="6">
    <source>
        <dbReference type="ARBA" id="ARBA00022741"/>
    </source>
</evidence>
<gene>
    <name evidence="28" type="ORF">BV898_14499</name>
</gene>
<protein>
    <recommendedName>
        <fullName evidence="21">Solute carrier family 12 member 3</fullName>
    </recommendedName>
    <alternativeName>
        <fullName evidence="22">Na-Cl symporter</fullName>
    </alternativeName>
    <alternativeName>
        <fullName evidence="23">Thiazide-sensitive sodium-chloride cotransporter</fullName>
    </alternativeName>
</protein>
<evidence type="ECO:0000256" key="11">
    <source>
        <dbReference type="ARBA" id="ARBA00023053"/>
    </source>
</evidence>
<reference evidence="29" key="1">
    <citation type="submission" date="2017-01" db="EMBL/GenBank/DDBJ databases">
        <title>Comparative genomics of anhydrobiosis in the tardigrade Hypsibius dujardini.</title>
        <authorList>
            <person name="Yoshida Y."/>
            <person name="Koutsovoulos G."/>
            <person name="Laetsch D."/>
            <person name="Stevens L."/>
            <person name="Kumar S."/>
            <person name="Horikawa D."/>
            <person name="Ishino K."/>
            <person name="Komine S."/>
            <person name="Tomita M."/>
            <person name="Blaxter M."/>
            <person name="Arakawa K."/>
        </authorList>
    </citation>
    <scope>NUCLEOTIDE SEQUENCE [LARGE SCALE GENOMIC DNA]</scope>
    <source>
        <strain evidence="29">Z151</strain>
    </source>
</reference>
<name>A0A9X6N8V1_HYPEX</name>